<feature type="region of interest" description="Disordered" evidence="1">
    <location>
        <begin position="21"/>
        <end position="43"/>
    </location>
</feature>
<accession>A0ABV7A6Y1</accession>
<sequence>MELNGKAMLEGYELHVTSEDYDHGGKVTSHKTESGIDLTDHTESDPQVVSLSGILTRPTQERVQTLINKLLDWKENGTKLQYEGRQIVPNVLIESLSYNADKNIANGFNFSMTLKKVRFGETSYTPQTKPVTNSGQKQTKNKNEEAVYHVVKRGDTYWGQARKYGTTVKQLEEWNPWPARGIPIGVKMRVG</sequence>
<keyword evidence="4" id="KW-1185">Reference proteome</keyword>
<proteinExistence type="predicted"/>
<dbReference type="RefSeq" id="WP_390305619.1">
    <property type="nucleotide sequence ID" value="NZ_JBHRRZ010000015.1"/>
</dbReference>
<organism evidence="3 4">
    <name type="scientific">Virgibacillus sediminis</name>
    <dbReference type="NCBI Taxonomy" id="202260"/>
    <lineage>
        <taxon>Bacteria</taxon>
        <taxon>Bacillati</taxon>
        <taxon>Bacillota</taxon>
        <taxon>Bacilli</taxon>
        <taxon>Bacillales</taxon>
        <taxon>Bacillaceae</taxon>
        <taxon>Virgibacillus</taxon>
    </lineage>
</organism>
<name>A0ABV7A6Y1_9BACI</name>
<feature type="domain" description="LysM" evidence="2">
    <location>
        <begin position="147"/>
        <end position="191"/>
    </location>
</feature>
<evidence type="ECO:0000313" key="4">
    <source>
        <dbReference type="Proteomes" id="UP001595387"/>
    </source>
</evidence>
<dbReference type="InterPro" id="IPR036779">
    <property type="entry name" value="LysM_dom_sf"/>
</dbReference>
<dbReference type="Pfam" id="PF21821">
    <property type="entry name" value="Dit_like"/>
    <property type="match status" value="1"/>
</dbReference>
<comment type="caution">
    <text evidence="3">The sequence shown here is derived from an EMBL/GenBank/DDBJ whole genome shotgun (WGS) entry which is preliminary data.</text>
</comment>
<evidence type="ECO:0000256" key="1">
    <source>
        <dbReference type="SAM" id="MobiDB-lite"/>
    </source>
</evidence>
<evidence type="ECO:0000259" key="2">
    <source>
        <dbReference type="PROSITE" id="PS51782"/>
    </source>
</evidence>
<evidence type="ECO:0000313" key="3">
    <source>
        <dbReference type="EMBL" id="MFC2948530.1"/>
    </source>
</evidence>
<dbReference type="InterPro" id="IPR048494">
    <property type="entry name" value="Dit-like_N"/>
</dbReference>
<dbReference type="Proteomes" id="UP001595387">
    <property type="component" value="Unassembled WGS sequence"/>
</dbReference>
<dbReference type="EMBL" id="JBHRRZ010000015">
    <property type="protein sequence ID" value="MFC2948530.1"/>
    <property type="molecule type" value="Genomic_DNA"/>
</dbReference>
<dbReference type="CDD" id="cd00118">
    <property type="entry name" value="LysM"/>
    <property type="match status" value="1"/>
</dbReference>
<dbReference type="SMART" id="SM00257">
    <property type="entry name" value="LysM"/>
    <property type="match status" value="1"/>
</dbReference>
<dbReference type="Gene3D" id="3.10.350.10">
    <property type="entry name" value="LysM domain"/>
    <property type="match status" value="1"/>
</dbReference>
<protein>
    <submittedName>
        <fullName evidence="3">LysM peptidoglycan-binding domain-containing protein</fullName>
    </submittedName>
</protein>
<dbReference type="Pfam" id="PF01476">
    <property type="entry name" value="LysM"/>
    <property type="match status" value="1"/>
</dbReference>
<dbReference type="SUPFAM" id="SSF54106">
    <property type="entry name" value="LysM domain"/>
    <property type="match status" value="1"/>
</dbReference>
<reference evidence="4" key="1">
    <citation type="journal article" date="2019" name="Int. J. Syst. Evol. Microbiol.">
        <title>The Global Catalogue of Microorganisms (GCM) 10K type strain sequencing project: providing services to taxonomists for standard genome sequencing and annotation.</title>
        <authorList>
            <consortium name="The Broad Institute Genomics Platform"/>
            <consortium name="The Broad Institute Genome Sequencing Center for Infectious Disease"/>
            <person name="Wu L."/>
            <person name="Ma J."/>
        </authorList>
    </citation>
    <scope>NUCLEOTIDE SEQUENCE [LARGE SCALE GENOMIC DNA]</scope>
    <source>
        <strain evidence="4">KCTC 13193</strain>
    </source>
</reference>
<dbReference type="InterPro" id="IPR018392">
    <property type="entry name" value="LysM"/>
</dbReference>
<dbReference type="PROSITE" id="PS51782">
    <property type="entry name" value="LYSM"/>
    <property type="match status" value="1"/>
</dbReference>
<gene>
    <name evidence="3" type="ORF">ACFODW_09280</name>
</gene>